<dbReference type="GO" id="GO:0004096">
    <property type="term" value="F:catalase activity"/>
    <property type="evidence" value="ECO:0007669"/>
    <property type="project" value="InterPro"/>
</dbReference>
<dbReference type="Pfam" id="PF00199">
    <property type="entry name" value="Catalase"/>
    <property type="match status" value="1"/>
</dbReference>
<dbReference type="GO" id="GO:0005777">
    <property type="term" value="C:peroxisome"/>
    <property type="evidence" value="ECO:0007669"/>
    <property type="project" value="TreeGrafter"/>
</dbReference>
<dbReference type="SUPFAM" id="SSF56634">
    <property type="entry name" value="Heme-dependent catalase-like"/>
    <property type="match status" value="1"/>
</dbReference>
<dbReference type="SMART" id="SM01060">
    <property type="entry name" value="Catalase"/>
    <property type="match status" value="1"/>
</dbReference>
<dbReference type="EMBL" id="LWDD02001684">
    <property type="protein sequence ID" value="KAE8246162.1"/>
    <property type="molecule type" value="Genomic_DNA"/>
</dbReference>
<reference evidence="2" key="1">
    <citation type="submission" date="2016-04" db="EMBL/GenBank/DDBJ databases">
        <authorList>
            <person name="Nguyen H.D."/>
            <person name="Kesanakurti P."/>
            <person name="Cullis J."/>
            <person name="Levesque C.A."/>
            <person name="Hambleton S."/>
        </authorList>
    </citation>
    <scope>NUCLEOTIDE SEQUENCE</scope>
    <source>
        <strain evidence="2">DAOMC 238032</strain>
    </source>
</reference>
<proteinExistence type="predicted"/>
<dbReference type="InterPro" id="IPR018028">
    <property type="entry name" value="Catalase"/>
</dbReference>
<organism evidence="2 3">
    <name type="scientific">Tilletia caries</name>
    <name type="common">wheat bunt fungus</name>
    <dbReference type="NCBI Taxonomy" id="13290"/>
    <lineage>
        <taxon>Eukaryota</taxon>
        <taxon>Fungi</taxon>
        <taxon>Dikarya</taxon>
        <taxon>Basidiomycota</taxon>
        <taxon>Ustilaginomycotina</taxon>
        <taxon>Exobasidiomycetes</taxon>
        <taxon>Tilletiales</taxon>
        <taxon>Tilletiaceae</taxon>
        <taxon>Tilletia</taxon>
    </lineage>
</organism>
<feature type="domain" description="Catalase core" evidence="1">
    <location>
        <begin position="1"/>
        <end position="189"/>
    </location>
</feature>
<dbReference type="InterPro" id="IPR011614">
    <property type="entry name" value="Catalase_core"/>
</dbReference>
<evidence type="ECO:0000313" key="2">
    <source>
        <dbReference type="EMBL" id="KAE8246162.1"/>
    </source>
</evidence>
<dbReference type="GO" id="GO:0020037">
    <property type="term" value="F:heme binding"/>
    <property type="evidence" value="ECO:0007669"/>
    <property type="project" value="InterPro"/>
</dbReference>
<gene>
    <name evidence="2" type="ORF">A4X03_0g7314</name>
</gene>
<dbReference type="PANTHER" id="PTHR11465">
    <property type="entry name" value="CATALASE"/>
    <property type="match status" value="1"/>
</dbReference>
<sequence>MFWDYAYQFMILFGDRGIPRGHAFQHGYAGHTFKFVNASGEWVYVKIHVRSNQGVKTFTQEEGVKLAGEIPDVHNEDLFNQIEKGDFPSWTVSVQTMTEAQAEAFRYSVFDLIKIWSHTDYPLRPVGKITLNKNPENYFAEIEQVAFSPSHLFRPRIDCDNRDPDGDTPSRLVSIRRPNLPRTRPRSIFSRIRPELQPWVKASGAESIKVPLTDEIATSIDRCYFRHYASWFGGGASARTIAHIPMVNMLD</sequence>
<dbReference type="Proteomes" id="UP000077671">
    <property type="component" value="Unassembled WGS sequence"/>
</dbReference>
<dbReference type="GO" id="GO:0042542">
    <property type="term" value="P:response to hydrogen peroxide"/>
    <property type="evidence" value="ECO:0007669"/>
    <property type="project" value="TreeGrafter"/>
</dbReference>
<evidence type="ECO:0000313" key="3">
    <source>
        <dbReference type="Proteomes" id="UP000077671"/>
    </source>
</evidence>
<dbReference type="PANTHER" id="PTHR11465:SF62">
    <property type="entry name" value="CATALASE T"/>
    <property type="match status" value="1"/>
</dbReference>
<feature type="non-terminal residue" evidence="2">
    <location>
        <position position="1"/>
    </location>
</feature>
<dbReference type="GO" id="GO:0005739">
    <property type="term" value="C:mitochondrion"/>
    <property type="evidence" value="ECO:0007669"/>
    <property type="project" value="TreeGrafter"/>
</dbReference>
<comment type="caution">
    <text evidence="2">The sequence shown here is derived from an EMBL/GenBank/DDBJ whole genome shotgun (WGS) entry which is preliminary data.</text>
</comment>
<dbReference type="PROSITE" id="PS51402">
    <property type="entry name" value="CATALASE_3"/>
    <property type="match status" value="1"/>
</dbReference>
<reference evidence="2" key="2">
    <citation type="journal article" date="2019" name="IMA Fungus">
        <title>Genome sequencing and comparison of five Tilletia species to identify candidate genes for the detection of regulated species infecting wheat.</title>
        <authorList>
            <person name="Nguyen H.D.T."/>
            <person name="Sultana T."/>
            <person name="Kesanakurti P."/>
            <person name="Hambleton S."/>
        </authorList>
    </citation>
    <scope>NUCLEOTIDE SEQUENCE</scope>
    <source>
        <strain evidence="2">DAOMC 238032</strain>
    </source>
</reference>
<protein>
    <recommendedName>
        <fullName evidence="1">Catalase core domain-containing protein</fullName>
    </recommendedName>
</protein>
<dbReference type="InterPro" id="IPR020835">
    <property type="entry name" value="Catalase_sf"/>
</dbReference>
<name>A0A8T8SS51_9BASI</name>
<dbReference type="GO" id="GO:0042744">
    <property type="term" value="P:hydrogen peroxide catabolic process"/>
    <property type="evidence" value="ECO:0007669"/>
    <property type="project" value="TreeGrafter"/>
</dbReference>
<dbReference type="AlphaFoldDB" id="A0A8T8SS51"/>
<dbReference type="Gene3D" id="2.40.180.10">
    <property type="entry name" value="Catalase core domain"/>
    <property type="match status" value="1"/>
</dbReference>
<accession>A0A8T8SS51</accession>
<evidence type="ECO:0000259" key="1">
    <source>
        <dbReference type="SMART" id="SM01060"/>
    </source>
</evidence>